<evidence type="ECO:0000256" key="1">
    <source>
        <dbReference type="ARBA" id="ARBA00004141"/>
    </source>
</evidence>
<dbReference type="PANTHER" id="PTHR10877">
    <property type="entry name" value="POLYCYSTIN FAMILY MEMBER"/>
    <property type="match status" value="1"/>
</dbReference>
<dbReference type="AlphaFoldDB" id="A0A7J7K2Z5"/>
<evidence type="ECO:0000313" key="9">
    <source>
        <dbReference type="Proteomes" id="UP000593567"/>
    </source>
</evidence>
<dbReference type="Proteomes" id="UP000593567">
    <property type="component" value="Unassembled WGS sequence"/>
</dbReference>
<dbReference type="EMBL" id="VXIV02001464">
    <property type="protein sequence ID" value="KAF6032999.1"/>
    <property type="molecule type" value="Genomic_DNA"/>
</dbReference>
<evidence type="ECO:0000256" key="5">
    <source>
        <dbReference type="ARBA" id="ARBA00023136"/>
    </source>
</evidence>
<feature type="domain" description="Polycystin" evidence="7">
    <location>
        <begin position="254"/>
        <end position="457"/>
    </location>
</feature>
<dbReference type="GO" id="GO:0050982">
    <property type="term" value="P:detection of mechanical stimulus"/>
    <property type="evidence" value="ECO:0007669"/>
    <property type="project" value="TreeGrafter"/>
</dbReference>
<dbReference type="GO" id="GO:0005262">
    <property type="term" value="F:calcium channel activity"/>
    <property type="evidence" value="ECO:0007669"/>
    <property type="project" value="TreeGrafter"/>
</dbReference>
<evidence type="ECO:0000256" key="3">
    <source>
        <dbReference type="ARBA" id="ARBA00022692"/>
    </source>
</evidence>
<protein>
    <recommendedName>
        <fullName evidence="7">Polycystin domain-containing protein</fullName>
    </recommendedName>
</protein>
<dbReference type="PANTHER" id="PTHR10877:SF150">
    <property type="entry name" value="REJ DOMAIN-CONTAINING PROTEIN"/>
    <property type="match status" value="1"/>
</dbReference>
<dbReference type="InterPro" id="IPR051223">
    <property type="entry name" value="Polycystin"/>
</dbReference>
<name>A0A7J7K2Z5_BUGNE</name>
<gene>
    <name evidence="8" type="ORF">EB796_008701</name>
</gene>
<organism evidence="8 9">
    <name type="scientific">Bugula neritina</name>
    <name type="common">Brown bryozoan</name>
    <name type="synonym">Sertularia neritina</name>
    <dbReference type="NCBI Taxonomy" id="10212"/>
    <lineage>
        <taxon>Eukaryota</taxon>
        <taxon>Metazoa</taxon>
        <taxon>Spiralia</taxon>
        <taxon>Lophotrochozoa</taxon>
        <taxon>Bryozoa</taxon>
        <taxon>Gymnolaemata</taxon>
        <taxon>Cheilostomatida</taxon>
        <taxon>Flustrina</taxon>
        <taxon>Buguloidea</taxon>
        <taxon>Bugulidae</taxon>
        <taxon>Bugula</taxon>
    </lineage>
</organism>
<keyword evidence="5 6" id="KW-0472">Membrane</keyword>
<comment type="caution">
    <text evidence="8">The sequence shown here is derived from an EMBL/GenBank/DDBJ whole genome shotgun (WGS) entry which is preliminary data.</text>
</comment>
<proteinExistence type="inferred from homology"/>
<keyword evidence="9" id="KW-1185">Reference proteome</keyword>
<comment type="subcellular location">
    <subcellularLocation>
        <location evidence="1">Membrane</location>
        <topology evidence="1">Multi-pass membrane protein</topology>
    </subcellularLocation>
</comment>
<feature type="transmembrane region" description="Helical" evidence="6">
    <location>
        <begin position="72"/>
        <end position="96"/>
    </location>
</feature>
<dbReference type="Pfam" id="PF20519">
    <property type="entry name" value="Polycystin_dom"/>
    <property type="match status" value="1"/>
</dbReference>
<accession>A0A7J7K2Z5</accession>
<keyword evidence="3 6" id="KW-0812">Transmembrane</keyword>
<evidence type="ECO:0000256" key="6">
    <source>
        <dbReference type="SAM" id="Phobius"/>
    </source>
</evidence>
<evidence type="ECO:0000259" key="7">
    <source>
        <dbReference type="Pfam" id="PF20519"/>
    </source>
</evidence>
<comment type="similarity">
    <text evidence="2">Belongs to the polycystin family.</text>
</comment>
<sequence>MFRKSRHRRKRHSPLNLAIALNEARYSNISHPYFQGTGFSNLHQNVDASRETFSKHFEKNSSNYRKPITLPWWCRGLAWMLLWLSVITCAVFVFLYSLEFGNEKTSKWLTSMLIAFLSSVFITQPIKVVIMAIIFSLLIKAPHSEEEQLNDEEDLVLSYDEQYFGCDSHTSHHAVRSFEPFTIRPPNEKMLAAIRKRRLKEMNMHKVIREMIIYCLFLSILAVLSSSTQNVQSYRFKKHMEDVFIKRGDKFFQDYTKIRNVSNFWYWTRETLIPGLRAAPWYNNQPPVNLRGFLDDKTSRIMGYAVIRQLRIPPNTCGVAQQLTGIISKCLNKYSTLEDERRDFGPGWRKKGVDSVNFEEFIYRTAKELDGLPFPGEISMYSGGGYVFELREDAESLIERSKVLEQNTWIDRYTRAIFIEFTVYNVGMNLFCISTLLLEMPNSGSFNPRWRFLPMRLLQYVGAEATFQISCHAIFGVLLLDSCH</sequence>
<keyword evidence="4 6" id="KW-1133">Transmembrane helix</keyword>
<reference evidence="8" key="1">
    <citation type="submission" date="2020-06" db="EMBL/GenBank/DDBJ databases">
        <title>Draft genome of Bugula neritina, a colonial animal packing powerful symbionts and potential medicines.</title>
        <authorList>
            <person name="Rayko M."/>
        </authorList>
    </citation>
    <scope>NUCLEOTIDE SEQUENCE [LARGE SCALE GENOMIC DNA]</scope>
    <source>
        <strain evidence="8">Kwan_BN1</strain>
    </source>
</reference>
<dbReference type="OrthoDB" id="444119at2759"/>
<dbReference type="GO" id="GO:0016020">
    <property type="term" value="C:membrane"/>
    <property type="evidence" value="ECO:0007669"/>
    <property type="project" value="UniProtKB-SubCell"/>
</dbReference>
<evidence type="ECO:0000256" key="2">
    <source>
        <dbReference type="ARBA" id="ARBA00007200"/>
    </source>
</evidence>
<feature type="transmembrane region" description="Helical" evidence="6">
    <location>
        <begin position="108"/>
        <end position="139"/>
    </location>
</feature>
<dbReference type="InterPro" id="IPR046791">
    <property type="entry name" value="Polycystin_dom"/>
</dbReference>
<evidence type="ECO:0000256" key="4">
    <source>
        <dbReference type="ARBA" id="ARBA00022989"/>
    </source>
</evidence>
<evidence type="ECO:0000313" key="8">
    <source>
        <dbReference type="EMBL" id="KAF6032999.1"/>
    </source>
</evidence>